<dbReference type="Proteomes" id="UP000468928">
    <property type="component" value="Unassembled WGS sequence"/>
</dbReference>
<evidence type="ECO:0000259" key="1">
    <source>
        <dbReference type="Pfam" id="PF11716"/>
    </source>
</evidence>
<proteinExistence type="predicted"/>
<sequence length="203" mass="22158">MLTDIREQHRESVRLCRGVVARVAPHRLADPTPCAEWDLRDLLHHMAVQNRGFAAAAAGHGKEYDWWRKEFADDPIADCLSSCDEVVTAFAAEGVLDRPWSLPDITTDTTIPGSTAINFHLVDSVVHAWDVARAIGEQIDIDPDLAAISQRIADKVPTGSIRIEPGAAFGPDLPTTAEDSALDRTLRLLGRSPSWPDPTPGQP</sequence>
<dbReference type="NCBIfam" id="TIGR03083">
    <property type="entry name" value="maleylpyruvate isomerase family mycothiol-dependent enzyme"/>
    <property type="match status" value="1"/>
</dbReference>
<evidence type="ECO:0000313" key="3">
    <source>
        <dbReference type="EMBL" id="NEW55686.1"/>
    </source>
</evidence>
<keyword evidence="5" id="KW-1185">Reference proteome</keyword>
<dbReference type="Pfam" id="PF11716">
    <property type="entry name" value="MDMPI_N"/>
    <property type="match status" value="1"/>
</dbReference>
<reference evidence="4 5" key="1">
    <citation type="submission" date="2020-01" db="EMBL/GenBank/DDBJ databases">
        <title>Genetics and antimicrobial susceptibilities of Nocardia species isolated from the soil; a comparison with species isolated from humans.</title>
        <authorList>
            <person name="Carrasco G."/>
            <person name="Monzon S."/>
            <person name="Sansegundo M."/>
            <person name="Garcia E."/>
            <person name="Garrido N."/>
            <person name="Medina M.J."/>
            <person name="Villalon P."/>
            <person name="Ramirez-Arocha A.C."/>
            <person name="Jimenez P."/>
            <person name="Cuesta I."/>
            <person name="Valdezate S."/>
        </authorList>
    </citation>
    <scope>NUCLEOTIDE SEQUENCE [LARGE SCALE GENOMIC DNA]</scope>
    <source>
        <strain evidence="2 4">CNM20110639</strain>
        <strain evidence="3 5">CNM20110649</strain>
    </source>
</reference>
<dbReference type="Proteomes" id="UP000470876">
    <property type="component" value="Unassembled WGS sequence"/>
</dbReference>
<evidence type="ECO:0000313" key="5">
    <source>
        <dbReference type="Proteomes" id="UP000470876"/>
    </source>
</evidence>
<protein>
    <submittedName>
        <fullName evidence="2">TIGR03086 family protein</fullName>
    </submittedName>
</protein>
<organism evidence="2 4">
    <name type="scientific">Nocardia cyriacigeorgica</name>
    <dbReference type="NCBI Taxonomy" id="135487"/>
    <lineage>
        <taxon>Bacteria</taxon>
        <taxon>Bacillati</taxon>
        <taxon>Actinomycetota</taxon>
        <taxon>Actinomycetes</taxon>
        <taxon>Mycobacteriales</taxon>
        <taxon>Nocardiaceae</taxon>
        <taxon>Nocardia</taxon>
    </lineage>
</organism>
<evidence type="ECO:0000313" key="4">
    <source>
        <dbReference type="Proteomes" id="UP000468928"/>
    </source>
</evidence>
<accession>A0A6P1D5K0</accession>
<dbReference type="InterPro" id="IPR017520">
    <property type="entry name" value="CHP03086"/>
</dbReference>
<dbReference type="NCBIfam" id="TIGR03086">
    <property type="entry name" value="TIGR03086 family metal-binding protein"/>
    <property type="match status" value="1"/>
</dbReference>
<dbReference type="InterPro" id="IPR024344">
    <property type="entry name" value="MDMPI_metal-binding"/>
</dbReference>
<dbReference type="InterPro" id="IPR017517">
    <property type="entry name" value="Maleyloyr_isom"/>
</dbReference>
<name>A0A6P1D5K0_9NOCA</name>
<dbReference type="InterPro" id="IPR034660">
    <property type="entry name" value="DinB/YfiT-like"/>
</dbReference>
<dbReference type="GO" id="GO:0046872">
    <property type="term" value="F:metal ion binding"/>
    <property type="evidence" value="ECO:0007669"/>
    <property type="project" value="InterPro"/>
</dbReference>
<dbReference type="AlphaFoldDB" id="A0A6P1D5K0"/>
<dbReference type="Gene3D" id="1.20.120.450">
    <property type="entry name" value="dinb family like domain"/>
    <property type="match status" value="1"/>
</dbReference>
<dbReference type="EMBL" id="JAAGUX010000010">
    <property type="protein sequence ID" value="NEW55686.1"/>
    <property type="molecule type" value="Genomic_DNA"/>
</dbReference>
<evidence type="ECO:0000313" key="2">
    <source>
        <dbReference type="EMBL" id="NEW45915.1"/>
    </source>
</evidence>
<feature type="domain" description="Mycothiol-dependent maleylpyruvate isomerase metal-binding" evidence="1">
    <location>
        <begin position="13"/>
        <end position="132"/>
    </location>
</feature>
<comment type="caution">
    <text evidence="2">The sequence shown here is derived from an EMBL/GenBank/DDBJ whole genome shotgun (WGS) entry which is preliminary data.</text>
</comment>
<gene>
    <name evidence="2" type="ORF">GV789_15885</name>
    <name evidence="3" type="ORF">GV794_08475</name>
</gene>
<dbReference type="EMBL" id="JAAGUZ010000039">
    <property type="protein sequence ID" value="NEW45915.1"/>
    <property type="molecule type" value="Genomic_DNA"/>
</dbReference>
<dbReference type="SUPFAM" id="SSF109854">
    <property type="entry name" value="DinB/YfiT-like putative metalloenzymes"/>
    <property type="match status" value="1"/>
</dbReference>
<dbReference type="RefSeq" id="WP_163824314.1">
    <property type="nucleotide sequence ID" value="NZ_JAAGUX010000010.1"/>
</dbReference>